<proteinExistence type="predicted"/>
<keyword evidence="2" id="KW-0472">Membrane</keyword>
<protein>
    <submittedName>
        <fullName evidence="3">Uncharacterized protein</fullName>
    </submittedName>
</protein>
<organism evidence="3 4">
    <name type="scientific">Aeromonas veronii</name>
    <dbReference type="NCBI Taxonomy" id="654"/>
    <lineage>
        <taxon>Bacteria</taxon>
        <taxon>Pseudomonadati</taxon>
        <taxon>Pseudomonadota</taxon>
        <taxon>Gammaproteobacteria</taxon>
        <taxon>Aeromonadales</taxon>
        <taxon>Aeromonadaceae</taxon>
        <taxon>Aeromonas</taxon>
    </lineage>
</organism>
<dbReference type="EMBL" id="AP022038">
    <property type="protein sequence ID" value="BBR41730.1"/>
    <property type="molecule type" value="Genomic_DNA"/>
</dbReference>
<feature type="coiled-coil region" evidence="1">
    <location>
        <begin position="160"/>
        <end position="192"/>
    </location>
</feature>
<dbReference type="RefSeq" id="WP_182938509.1">
    <property type="nucleotide sequence ID" value="NZ_AP022038.1"/>
</dbReference>
<name>A0A6S5C0X0_AERVE</name>
<evidence type="ECO:0000313" key="4">
    <source>
        <dbReference type="Proteomes" id="UP000515442"/>
    </source>
</evidence>
<reference evidence="3 4" key="1">
    <citation type="submission" date="2019-12" db="EMBL/GenBank/DDBJ databases">
        <title>complete genome sequences of Aeromonas veronii str. WP3-W19-ESBL-03 isolated from wastewater treatment plant effluent.</title>
        <authorList>
            <person name="Sekizuka T."/>
            <person name="Itokawa K."/>
            <person name="Yatsu K."/>
            <person name="Inamine Y."/>
            <person name="Kuroda M."/>
        </authorList>
    </citation>
    <scope>NUCLEOTIDE SEQUENCE [LARGE SCALE GENOMIC DNA]</scope>
    <source>
        <strain evidence="3 4">WP3-W19-ESBL-03</strain>
    </source>
</reference>
<evidence type="ECO:0000256" key="1">
    <source>
        <dbReference type="SAM" id="Coils"/>
    </source>
</evidence>
<evidence type="ECO:0000256" key="2">
    <source>
        <dbReference type="SAM" id="Phobius"/>
    </source>
</evidence>
<keyword evidence="2" id="KW-1133">Transmembrane helix</keyword>
<evidence type="ECO:0000313" key="3">
    <source>
        <dbReference type="EMBL" id="BBR41730.1"/>
    </source>
</evidence>
<keyword evidence="1" id="KW-0175">Coiled coil</keyword>
<dbReference type="Proteomes" id="UP000515442">
    <property type="component" value="Chromosome"/>
</dbReference>
<feature type="transmembrane region" description="Helical" evidence="2">
    <location>
        <begin position="65"/>
        <end position="86"/>
    </location>
</feature>
<keyword evidence="2" id="KW-0812">Transmembrane</keyword>
<accession>A0A6S5C0X0</accession>
<sequence length="429" mass="49340">MGILEDIWSSIKGNARIRVKDPIIGTFIFSWCICNWDKLATLFLGTASIDERIKYMVDTMHITNLLYDVDLIILPLVLTLLYLFVFPHLSLWVKQKQNAVILTQHKQAIELDINQAKAQKQLNKVRLRANPEKEFLTQEIEMDLQEEMRKSERRNKIMEYIDLKTKNKRAELEIKSSQAEKLRVELEVKKRQEDTEKMKFERQAAIHRATLASNRFPILYQWMNLLSNSIQQDGVTMSLSGLTNTIAAMFGYDTIDMLINDKNFNNSKLDEIKFIYHDSVYLADKLSNIASAENDNEEIISGELLFDHVQMILEGFNIDLLSADELAEKICDMVNETSYDILNSEELSGPMAETDTIFDDLEIAVDSFKFNDEFEVSMSGYASGHHRKEDDVIGRELSVNIIASCTPKIGRFGLSDYKLTISGSPRDYE</sequence>
<gene>
    <name evidence="3" type="ORF">WP3W19E03_42550</name>
</gene>
<dbReference type="AlphaFoldDB" id="A0A6S5C0X0"/>